<dbReference type="EMBL" id="CP009268">
    <property type="protein sequence ID" value="AJA52647.1"/>
    <property type="molecule type" value="Genomic_DNA"/>
</dbReference>
<dbReference type="RefSeq" id="WP_003442461.1">
    <property type="nucleotide sequence ID" value="NZ_ANZB01000003.1"/>
</dbReference>
<sequence>MKKKIFIKNDINLGNGIILNNFQKENIDLLINKIEQGNLIILSVKEGSSYVIVQKFSYGYEMDVIGDKSCNSDNTWVQMKHDNHSLRVALKVIYQTPEIRDTKFYLYKYNEENITETYMKIIDLLLKQINKTSLLKSI</sequence>
<reference evidence="2" key="2">
    <citation type="submission" date="2015-10" db="EMBL/GenBank/DDBJ databases">
        <title>Improved Draft Genome Sequence of Clostridium pasteurianum Strain ATCC 6013 (DSM 525) Using a Hybrid Next-Generation Sequencing Approach.</title>
        <authorList>
            <person name="Pyne M.E."/>
            <person name="Utturkar S.M."/>
            <person name="Brown S.D."/>
            <person name="Moo-Young M."/>
            <person name="Chung D.A."/>
            <person name="Chou P.C."/>
        </authorList>
    </citation>
    <scope>NUCLEOTIDE SEQUENCE</scope>
    <source>
        <strain evidence="2">ATCC 6013</strain>
    </source>
</reference>
<dbReference type="GeneID" id="93074723"/>
<evidence type="ECO:0000313" key="1">
    <source>
        <dbReference type="EMBL" id="AJA52647.1"/>
    </source>
</evidence>
<accession>A0A0H3J5B4</accession>
<reference evidence="2 3" key="3">
    <citation type="journal article" name="Genome Announc.">
        <title>Improved Draft Genome Sequence of Clostridium pasteurianum Strain ATCC 6013 (DSM 525) Using a Hybrid Next-Generation Sequencing Approach.</title>
        <authorList>
            <person name="Pyne M.E."/>
            <person name="Utturkar S."/>
            <person name="Brown S.D."/>
            <person name="Moo-Young M."/>
            <person name="Chung D.A."/>
            <person name="Chou C.P."/>
        </authorList>
    </citation>
    <scope>NUCLEOTIDE SEQUENCE [LARGE SCALE GENOMIC DNA]</scope>
    <source>
        <strain evidence="2 3">ATCC 6013</strain>
    </source>
</reference>
<reference evidence="1 4" key="1">
    <citation type="journal article" date="2015" name="Genome Announc.">
        <title>Complete Genome Sequence of the Nitrogen-Fixing and Solvent-Producing Clostridium pasteurianum DSM 525.</title>
        <authorList>
            <person name="Poehlein A."/>
            <person name="Grosse-Honebrink A."/>
            <person name="Zhang Y."/>
            <person name="Minton N.P."/>
            <person name="Daniel R."/>
        </authorList>
    </citation>
    <scope>NUCLEOTIDE SEQUENCE [LARGE SCALE GENOMIC DNA]</scope>
    <source>
        <strain evidence="1">DSM 525</strain>
        <strain evidence="4">DSM 525 / ATCC 6013</strain>
    </source>
</reference>
<organism evidence="1 4">
    <name type="scientific">Clostridium pasteurianum DSM 525 = ATCC 6013</name>
    <dbReference type="NCBI Taxonomy" id="1262449"/>
    <lineage>
        <taxon>Bacteria</taxon>
        <taxon>Bacillati</taxon>
        <taxon>Bacillota</taxon>
        <taxon>Clostridia</taxon>
        <taxon>Eubacteriales</taxon>
        <taxon>Clostridiaceae</taxon>
        <taxon>Clostridium</taxon>
    </lineage>
</organism>
<name>A0A0H3J5B4_CLOPA</name>
<proteinExistence type="predicted"/>
<dbReference type="EMBL" id="JPGY02000001">
    <property type="protein sequence ID" value="KRU11343.1"/>
    <property type="molecule type" value="Genomic_DNA"/>
</dbReference>
<gene>
    <name evidence="1" type="ORF">CLPA_c25900</name>
    <name evidence="2" type="ORF">CP6013_00590</name>
</gene>
<evidence type="ECO:0000313" key="3">
    <source>
        <dbReference type="Proteomes" id="UP000028042"/>
    </source>
</evidence>
<dbReference type="PATRIC" id="fig|1262449.3.peg.1036"/>
<evidence type="ECO:0000313" key="4">
    <source>
        <dbReference type="Proteomes" id="UP000030905"/>
    </source>
</evidence>
<keyword evidence="4" id="KW-1185">Reference proteome</keyword>
<dbReference type="KEGG" id="cpae:CPAST_c25900"/>
<dbReference type="KEGG" id="cpat:CLPA_c25900"/>
<evidence type="ECO:0000313" key="2">
    <source>
        <dbReference type="EMBL" id="KRU11343.1"/>
    </source>
</evidence>
<protein>
    <submittedName>
        <fullName evidence="1">Uncharacterized protein</fullName>
    </submittedName>
</protein>
<dbReference type="Proteomes" id="UP000030905">
    <property type="component" value="Chromosome"/>
</dbReference>
<dbReference type="AlphaFoldDB" id="A0A0H3J5B4"/>
<dbReference type="Proteomes" id="UP000028042">
    <property type="component" value="Unassembled WGS sequence"/>
</dbReference>